<keyword evidence="3" id="KW-0964">Secreted</keyword>
<feature type="domain" description="Glycoprotein hormone subunit beta" evidence="5">
    <location>
        <begin position="87"/>
        <end position="172"/>
    </location>
</feature>
<dbReference type="GO" id="GO:0005737">
    <property type="term" value="C:cytoplasm"/>
    <property type="evidence" value="ECO:0007669"/>
    <property type="project" value="TreeGrafter"/>
</dbReference>
<comment type="similarity">
    <text evidence="2">Belongs to the glycoprotein hormones subunit beta family.</text>
</comment>
<dbReference type="EMBL" id="OU895877">
    <property type="protein sequence ID" value="CAG9798565.1"/>
    <property type="molecule type" value="Genomic_DNA"/>
</dbReference>
<dbReference type="GO" id="GO:0007186">
    <property type="term" value="P:G protein-coupled receptor signaling pathway"/>
    <property type="evidence" value="ECO:0007669"/>
    <property type="project" value="TreeGrafter"/>
</dbReference>
<dbReference type="GO" id="GO:0005179">
    <property type="term" value="F:hormone activity"/>
    <property type="evidence" value="ECO:0007669"/>
    <property type="project" value="InterPro"/>
</dbReference>
<dbReference type="InterPro" id="IPR001545">
    <property type="entry name" value="Gonadotropin_bsu"/>
</dbReference>
<name>A0A9N9WK52_9DIPT</name>
<dbReference type="InterPro" id="IPR006208">
    <property type="entry name" value="Glyco_hormone_CN"/>
</dbReference>
<protein>
    <recommendedName>
        <fullName evidence="5">Glycoprotein hormone subunit beta domain-containing protein</fullName>
    </recommendedName>
</protein>
<proteinExistence type="inferred from homology"/>
<dbReference type="InterPro" id="IPR029034">
    <property type="entry name" value="Cystine-knot_cytokine"/>
</dbReference>
<gene>
    <name evidence="6" type="ORF">CHIRRI_LOCUS1547</name>
</gene>
<reference evidence="6" key="1">
    <citation type="submission" date="2022-01" db="EMBL/GenBank/DDBJ databases">
        <authorList>
            <person name="King R."/>
        </authorList>
    </citation>
    <scope>NUCLEOTIDE SEQUENCE</scope>
</reference>
<accession>A0A9N9WK52</accession>
<reference evidence="6" key="2">
    <citation type="submission" date="2022-10" db="EMBL/GenBank/DDBJ databases">
        <authorList>
            <consortium name="ENA_rothamsted_submissions"/>
            <consortium name="culmorum"/>
            <person name="King R."/>
        </authorList>
    </citation>
    <scope>NUCLEOTIDE SEQUENCE</scope>
</reference>
<sequence>MLIEYPSEFFVLSSSLVGSLVPITSNFLTNMGNHVSPLLVLFPILITACICAEFMPAVVEGPSKAPIGCHKRLFTYLITQTDAKGLSCSDRINVNACWGRCDSKEISDWKFPFKKSHHPVCVPKELKKVVAILENCDPDAGIEARRYEYLEPVACSCQICSSINTSCESPQALHKSSVVRLIGPNVDDSDNDYQLQVEK</sequence>
<dbReference type="AlphaFoldDB" id="A0A9N9WK52"/>
<dbReference type="Pfam" id="PF00007">
    <property type="entry name" value="Cys_knot"/>
    <property type="match status" value="1"/>
</dbReference>
<dbReference type="CDD" id="cd00069">
    <property type="entry name" value="GHB_like"/>
    <property type="match status" value="1"/>
</dbReference>
<keyword evidence="4" id="KW-1015">Disulfide bond</keyword>
<dbReference type="SUPFAM" id="SSF57501">
    <property type="entry name" value="Cystine-knot cytokines"/>
    <property type="match status" value="1"/>
</dbReference>
<comment type="subcellular location">
    <subcellularLocation>
        <location evidence="1">Secreted</location>
    </subcellularLocation>
</comment>
<dbReference type="GO" id="GO:0005615">
    <property type="term" value="C:extracellular space"/>
    <property type="evidence" value="ECO:0007669"/>
    <property type="project" value="TreeGrafter"/>
</dbReference>
<dbReference type="PANTHER" id="PTHR11515">
    <property type="entry name" value="GLYCOPROTEIN HORMONE BETA CHAIN"/>
    <property type="match status" value="1"/>
</dbReference>
<evidence type="ECO:0000256" key="1">
    <source>
        <dbReference type="ARBA" id="ARBA00004613"/>
    </source>
</evidence>
<evidence type="ECO:0000313" key="7">
    <source>
        <dbReference type="Proteomes" id="UP001153620"/>
    </source>
</evidence>
<evidence type="ECO:0000256" key="4">
    <source>
        <dbReference type="ARBA" id="ARBA00023157"/>
    </source>
</evidence>
<evidence type="ECO:0000256" key="3">
    <source>
        <dbReference type="ARBA" id="ARBA00022525"/>
    </source>
</evidence>
<dbReference type="OrthoDB" id="10006958at2759"/>
<dbReference type="Gene3D" id="2.10.90.10">
    <property type="entry name" value="Cystine-knot cytokines"/>
    <property type="match status" value="1"/>
</dbReference>
<evidence type="ECO:0000259" key="5">
    <source>
        <dbReference type="Pfam" id="PF00007"/>
    </source>
</evidence>
<evidence type="ECO:0000313" key="6">
    <source>
        <dbReference type="EMBL" id="CAG9798565.1"/>
    </source>
</evidence>
<keyword evidence="7" id="KW-1185">Reference proteome</keyword>
<dbReference type="PANTHER" id="PTHR11515:SF13">
    <property type="entry name" value="GLYCOPROTEIN HORMONE BETA 5, ISOFORM A"/>
    <property type="match status" value="1"/>
</dbReference>
<dbReference type="Proteomes" id="UP001153620">
    <property type="component" value="Chromosome 1"/>
</dbReference>
<organism evidence="6 7">
    <name type="scientific">Chironomus riparius</name>
    <dbReference type="NCBI Taxonomy" id="315576"/>
    <lineage>
        <taxon>Eukaryota</taxon>
        <taxon>Metazoa</taxon>
        <taxon>Ecdysozoa</taxon>
        <taxon>Arthropoda</taxon>
        <taxon>Hexapoda</taxon>
        <taxon>Insecta</taxon>
        <taxon>Pterygota</taxon>
        <taxon>Neoptera</taxon>
        <taxon>Endopterygota</taxon>
        <taxon>Diptera</taxon>
        <taxon>Nematocera</taxon>
        <taxon>Chironomoidea</taxon>
        <taxon>Chironomidae</taxon>
        <taxon>Chironominae</taxon>
        <taxon>Chironomus</taxon>
    </lineage>
</organism>
<evidence type="ECO:0000256" key="2">
    <source>
        <dbReference type="ARBA" id="ARBA00006552"/>
    </source>
</evidence>